<evidence type="ECO:0000256" key="11">
    <source>
        <dbReference type="ARBA" id="ARBA00022989"/>
    </source>
</evidence>
<keyword evidence="3" id="KW-0597">Phosphoprotein</keyword>
<dbReference type="PROSITE" id="PS50835">
    <property type="entry name" value="IG_LIKE"/>
    <property type="match status" value="1"/>
</dbReference>
<evidence type="ECO:0000256" key="18">
    <source>
        <dbReference type="ARBA" id="ARBA00056965"/>
    </source>
</evidence>
<evidence type="ECO:0000256" key="13">
    <source>
        <dbReference type="ARBA" id="ARBA00023137"/>
    </source>
</evidence>
<dbReference type="EC" id="2.7.10.1" evidence="2"/>
<feature type="domain" description="Ig-like" evidence="23">
    <location>
        <begin position="37"/>
        <end position="154"/>
    </location>
</feature>
<evidence type="ECO:0000256" key="12">
    <source>
        <dbReference type="ARBA" id="ARBA00023136"/>
    </source>
</evidence>
<dbReference type="InterPro" id="IPR008266">
    <property type="entry name" value="Tyr_kinase_AS"/>
</dbReference>
<keyword evidence="11 20" id="KW-1133">Transmembrane helix</keyword>
<keyword evidence="5 20" id="KW-0812">Transmembrane</keyword>
<dbReference type="InterPro" id="IPR036179">
    <property type="entry name" value="Ig-like_dom_sf"/>
</dbReference>
<feature type="signal peptide" evidence="21">
    <location>
        <begin position="1"/>
        <end position="23"/>
    </location>
</feature>
<dbReference type="InterPro" id="IPR050122">
    <property type="entry name" value="RTK"/>
</dbReference>
<dbReference type="SMART" id="SM00409">
    <property type="entry name" value="IG"/>
    <property type="match status" value="1"/>
</dbReference>
<evidence type="ECO:0000256" key="4">
    <source>
        <dbReference type="ARBA" id="ARBA00022679"/>
    </source>
</evidence>
<keyword evidence="25" id="KW-1185">Reference proteome</keyword>
<dbReference type="SUPFAM" id="SSF56112">
    <property type="entry name" value="Protein kinase-like (PK-like)"/>
    <property type="match status" value="1"/>
</dbReference>
<dbReference type="PROSITE" id="PS50011">
    <property type="entry name" value="PROTEIN_KINASE_DOM"/>
    <property type="match status" value="1"/>
</dbReference>
<dbReference type="PROSITE" id="PS00109">
    <property type="entry name" value="PROTEIN_KINASE_TYR"/>
    <property type="match status" value="1"/>
</dbReference>
<dbReference type="InterPro" id="IPR013783">
    <property type="entry name" value="Ig-like_fold"/>
</dbReference>
<dbReference type="InterPro" id="IPR003599">
    <property type="entry name" value="Ig_sub"/>
</dbReference>
<comment type="function">
    <text evidence="18">Receptor for basic fibroblast growth factor.</text>
</comment>
<reference evidence="24" key="1">
    <citation type="journal article" date="2023" name="G3 (Bethesda)">
        <title>Whole genome assembly and annotation of the endangered Caribbean coral Acropora cervicornis.</title>
        <authorList>
            <person name="Selwyn J.D."/>
            <person name="Vollmer S.V."/>
        </authorList>
    </citation>
    <scope>NUCLEOTIDE SEQUENCE</scope>
    <source>
        <strain evidence="24">K2</strain>
    </source>
</reference>
<protein>
    <recommendedName>
        <fullName evidence="2">receptor protein-tyrosine kinase</fullName>
        <ecNumber evidence="2">2.7.10.1</ecNumber>
    </recommendedName>
</protein>
<keyword evidence="9" id="KW-0418">Kinase</keyword>
<keyword evidence="12 20" id="KW-0472">Membrane</keyword>
<evidence type="ECO:0000259" key="23">
    <source>
        <dbReference type="PROSITE" id="PS50835"/>
    </source>
</evidence>
<feature type="compositionally biased region" description="Polar residues" evidence="19">
    <location>
        <begin position="552"/>
        <end position="563"/>
    </location>
</feature>
<evidence type="ECO:0000256" key="16">
    <source>
        <dbReference type="ARBA" id="ARBA00023180"/>
    </source>
</evidence>
<feature type="region of interest" description="Disordered" evidence="19">
    <location>
        <begin position="543"/>
        <end position="563"/>
    </location>
</feature>
<dbReference type="InterPro" id="IPR001245">
    <property type="entry name" value="Ser-Thr/Tyr_kinase_cat_dom"/>
</dbReference>
<dbReference type="SMART" id="SM00219">
    <property type="entry name" value="TyrKc"/>
    <property type="match status" value="1"/>
</dbReference>
<dbReference type="Gene3D" id="2.60.40.10">
    <property type="entry name" value="Immunoglobulins"/>
    <property type="match status" value="1"/>
</dbReference>
<evidence type="ECO:0000313" key="24">
    <source>
        <dbReference type="EMBL" id="KAK2559526.1"/>
    </source>
</evidence>
<evidence type="ECO:0000256" key="2">
    <source>
        <dbReference type="ARBA" id="ARBA00011902"/>
    </source>
</evidence>
<evidence type="ECO:0000256" key="15">
    <source>
        <dbReference type="ARBA" id="ARBA00023170"/>
    </source>
</evidence>
<evidence type="ECO:0000256" key="3">
    <source>
        <dbReference type="ARBA" id="ARBA00022553"/>
    </source>
</evidence>
<evidence type="ECO:0000256" key="5">
    <source>
        <dbReference type="ARBA" id="ARBA00022692"/>
    </source>
</evidence>
<reference evidence="24" key="2">
    <citation type="journal article" date="2023" name="Science">
        <title>Genomic signatures of disease resistance in endangered staghorn corals.</title>
        <authorList>
            <person name="Vollmer S.V."/>
            <person name="Selwyn J.D."/>
            <person name="Despard B.A."/>
            <person name="Roesel C.L."/>
        </authorList>
    </citation>
    <scope>NUCLEOTIDE SEQUENCE</scope>
    <source>
        <strain evidence="24">K2</strain>
    </source>
</reference>
<comment type="subcellular location">
    <subcellularLocation>
        <location evidence="1">Membrane</location>
        <topology evidence="1">Single-pass membrane protein</topology>
    </subcellularLocation>
</comment>
<keyword evidence="17" id="KW-0393">Immunoglobulin domain</keyword>
<comment type="caution">
    <text evidence="24">The sequence shown here is derived from an EMBL/GenBank/DDBJ whole genome shotgun (WGS) entry which is preliminary data.</text>
</comment>
<organism evidence="24 25">
    <name type="scientific">Acropora cervicornis</name>
    <name type="common">Staghorn coral</name>
    <dbReference type="NCBI Taxonomy" id="6130"/>
    <lineage>
        <taxon>Eukaryota</taxon>
        <taxon>Metazoa</taxon>
        <taxon>Cnidaria</taxon>
        <taxon>Anthozoa</taxon>
        <taxon>Hexacorallia</taxon>
        <taxon>Scleractinia</taxon>
        <taxon>Astrocoeniina</taxon>
        <taxon>Acroporidae</taxon>
        <taxon>Acropora</taxon>
    </lineage>
</organism>
<keyword evidence="15 24" id="KW-0675">Receptor</keyword>
<dbReference type="PANTHER" id="PTHR24416">
    <property type="entry name" value="TYROSINE-PROTEIN KINASE RECEPTOR"/>
    <property type="match status" value="1"/>
</dbReference>
<dbReference type="GO" id="GO:0007169">
    <property type="term" value="P:cell surface receptor protein tyrosine kinase signaling pathway"/>
    <property type="evidence" value="ECO:0007669"/>
    <property type="project" value="TreeGrafter"/>
</dbReference>
<feature type="domain" description="Protein kinase" evidence="22">
    <location>
        <begin position="303"/>
        <end position="563"/>
    </location>
</feature>
<dbReference type="SUPFAM" id="SSF48726">
    <property type="entry name" value="Immunoglobulin"/>
    <property type="match status" value="1"/>
</dbReference>
<dbReference type="InterPro" id="IPR020635">
    <property type="entry name" value="Tyr_kinase_cat_dom"/>
</dbReference>
<dbReference type="InterPro" id="IPR011009">
    <property type="entry name" value="Kinase-like_dom_sf"/>
</dbReference>
<name>A0AAD9QDW7_ACRCE</name>
<evidence type="ECO:0000256" key="7">
    <source>
        <dbReference type="ARBA" id="ARBA00022737"/>
    </source>
</evidence>
<feature type="transmembrane region" description="Helical" evidence="20">
    <location>
        <begin position="183"/>
        <end position="204"/>
    </location>
</feature>
<dbReference type="GO" id="GO:0004714">
    <property type="term" value="F:transmembrane receptor protein tyrosine kinase activity"/>
    <property type="evidence" value="ECO:0007669"/>
    <property type="project" value="UniProtKB-EC"/>
</dbReference>
<keyword evidence="10" id="KW-0067">ATP-binding</keyword>
<evidence type="ECO:0000256" key="21">
    <source>
        <dbReference type="SAM" id="SignalP"/>
    </source>
</evidence>
<evidence type="ECO:0000256" key="10">
    <source>
        <dbReference type="ARBA" id="ARBA00022840"/>
    </source>
</evidence>
<evidence type="ECO:0000259" key="22">
    <source>
        <dbReference type="PROSITE" id="PS50011"/>
    </source>
</evidence>
<keyword evidence="6 21" id="KW-0732">Signal</keyword>
<dbReference type="InterPro" id="IPR007110">
    <property type="entry name" value="Ig-like_dom"/>
</dbReference>
<feature type="chain" id="PRO_5041913761" description="receptor protein-tyrosine kinase" evidence="21">
    <location>
        <begin position="24"/>
        <end position="563"/>
    </location>
</feature>
<evidence type="ECO:0000256" key="6">
    <source>
        <dbReference type="ARBA" id="ARBA00022729"/>
    </source>
</evidence>
<evidence type="ECO:0000256" key="8">
    <source>
        <dbReference type="ARBA" id="ARBA00022741"/>
    </source>
</evidence>
<accession>A0AAD9QDW7</accession>
<keyword evidence="14" id="KW-1015">Disulfide bond</keyword>
<dbReference type="GO" id="GO:0005886">
    <property type="term" value="C:plasma membrane"/>
    <property type="evidence" value="ECO:0007669"/>
    <property type="project" value="TreeGrafter"/>
</dbReference>
<evidence type="ECO:0000256" key="17">
    <source>
        <dbReference type="ARBA" id="ARBA00023319"/>
    </source>
</evidence>
<dbReference type="EMBL" id="JARQWQ010000040">
    <property type="protein sequence ID" value="KAK2559526.1"/>
    <property type="molecule type" value="Genomic_DNA"/>
</dbReference>
<dbReference type="CDD" id="cd00096">
    <property type="entry name" value="Ig"/>
    <property type="match status" value="1"/>
</dbReference>
<keyword evidence="13" id="KW-0829">Tyrosine-protein kinase</keyword>
<evidence type="ECO:0000313" key="25">
    <source>
        <dbReference type="Proteomes" id="UP001249851"/>
    </source>
</evidence>
<keyword evidence="4" id="KW-0808">Transferase</keyword>
<dbReference type="Pfam" id="PF07714">
    <property type="entry name" value="PK_Tyr_Ser-Thr"/>
    <property type="match status" value="1"/>
</dbReference>
<dbReference type="InterPro" id="IPR000719">
    <property type="entry name" value="Prot_kinase_dom"/>
</dbReference>
<keyword evidence="8" id="KW-0547">Nucleotide-binding</keyword>
<evidence type="ECO:0000256" key="19">
    <source>
        <dbReference type="SAM" id="MobiDB-lite"/>
    </source>
</evidence>
<proteinExistence type="predicted"/>
<keyword evidence="16" id="KW-0325">Glycoprotein</keyword>
<dbReference type="AlphaFoldDB" id="A0AAD9QDW7"/>
<evidence type="ECO:0000256" key="14">
    <source>
        <dbReference type="ARBA" id="ARBA00023157"/>
    </source>
</evidence>
<dbReference type="Proteomes" id="UP001249851">
    <property type="component" value="Unassembled WGS sequence"/>
</dbReference>
<dbReference type="GO" id="GO:0005524">
    <property type="term" value="F:ATP binding"/>
    <property type="evidence" value="ECO:0007669"/>
    <property type="project" value="UniProtKB-KW"/>
</dbReference>
<evidence type="ECO:0000256" key="1">
    <source>
        <dbReference type="ARBA" id="ARBA00004167"/>
    </source>
</evidence>
<gene>
    <name evidence="24" type="ORF">P5673_018174</name>
</gene>
<sequence>MGKRRIVQSAWIFMNVFILKVIAQPDGPEGTNNTHTPRISKKNLLNISITQNSLATFSCKQEILGAGLAGLQFDWIKWSNDISLYCSLDLDNGNFTVIDENSKFSIKPSAPDDIGNHWSYLLIHNATVHDSGLYSCVVCNQHGRDFSSAFLTVTTPSTPARAFTGSSSPSSSHHSPSFLSAKIILGSIGGIVAVILVAIAFLVWKRRRSKDQSLLMILTWKKAINDENISEHSIQVKQQTVELTGETVAVSQGDILAPQAQKRHSSYRSQLSSAGSLGTVITYADDLLDIPLDENWEVPRDSIDIKELAGEGAFGYVAKAKAFQLPNKVSTPCIVAVKMLKENASDVELADFISEMEMMKEIGSHKNIVNYLGACTVHGPLFLIVEYCSHGNLKDFLRNNRPSLLELSGDMEVSLTFRDLLSFAYQITKGMSYLSSKKCIHRDLAARNVLIAEDFVIKIADFGLSRNLGNTDYYRRTTHVVLWNSFVGDIHTWWFTLSWNSCRAVIFFVKDWISHGMSYKLSNRNEYVAILAQSVDCLAEPEAESEEPCPRTKQQTNRINTTI</sequence>
<dbReference type="PRINTS" id="PR00109">
    <property type="entry name" value="TYRKINASE"/>
</dbReference>
<dbReference type="Gene3D" id="1.10.510.10">
    <property type="entry name" value="Transferase(Phosphotransferase) domain 1"/>
    <property type="match status" value="1"/>
</dbReference>
<dbReference type="Gene3D" id="3.30.200.20">
    <property type="entry name" value="Phosphorylase Kinase, domain 1"/>
    <property type="match status" value="1"/>
</dbReference>
<keyword evidence="7" id="KW-0677">Repeat</keyword>
<dbReference type="PANTHER" id="PTHR24416:SF550">
    <property type="entry name" value="FIBROBLAST GROWTH FACTOR RECEPTOR HOMOLOG 1-RELATED"/>
    <property type="match status" value="1"/>
</dbReference>
<evidence type="ECO:0000256" key="20">
    <source>
        <dbReference type="SAM" id="Phobius"/>
    </source>
</evidence>
<evidence type="ECO:0000256" key="9">
    <source>
        <dbReference type="ARBA" id="ARBA00022777"/>
    </source>
</evidence>
<dbReference type="FunFam" id="1.10.510.10:FF:000667">
    <property type="entry name" value="Tyrosine-protein kinase receptor"/>
    <property type="match status" value="1"/>
</dbReference>
<dbReference type="GO" id="GO:0043235">
    <property type="term" value="C:receptor complex"/>
    <property type="evidence" value="ECO:0007669"/>
    <property type="project" value="TreeGrafter"/>
</dbReference>
<dbReference type="FunFam" id="3.30.200.20:FF:000593">
    <property type="entry name" value="Predicted protein"/>
    <property type="match status" value="1"/>
</dbReference>